<dbReference type="PANTHER" id="PTHR43673">
    <property type="entry name" value="NAD(P)H NITROREDUCTASE YDGI-RELATED"/>
    <property type="match status" value="1"/>
</dbReference>
<comment type="cofactor">
    <cofactor evidence="1">
        <name>FMN</name>
        <dbReference type="ChEBI" id="CHEBI:58210"/>
    </cofactor>
</comment>
<evidence type="ECO:0000313" key="7">
    <source>
        <dbReference type="EMBL" id="SFF60223.1"/>
    </source>
</evidence>
<evidence type="ECO:0000256" key="5">
    <source>
        <dbReference type="ARBA" id="ARBA00023002"/>
    </source>
</evidence>
<keyword evidence="8" id="KW-1185">Reference proteome</keyword>
<dbReference type="AlphaFoldDB" id="A0A1I2K1K2"/>
<sequence length="340" mass="39880">MNKIKNLFKKTIGPKLYNKFISVVINLLGVKTLTLNTFEDAKLFYKHSMVFKQNTYNKIESKIVLHYHAIEKGFLHKNFRYRFGEDRVRDLIKLLSLDVIRQNSKKSQIASAYLAICKYYEKHESENVDISDFYKLEDYKLFKKMVTLNMTVIKDWESGSYFNAVHRDFKDFSRSRKSVRNFKEDKVSLDTIEKVIELAKNAPSVCNRQPTKVYYLENKDKIDRILNIQGGLTGYTKEINQMFVVVADRNYFYSIGERNQLYIDGGLFIMNLLYALHYYKVAACPAHWGHPIEKDKEILEVIPLLESEKVLCIIPIGFPADSFKTTLSLRRENDEILKIV</sequence>
<accession>A0A1I2K1K2</accession>
<dbReference type="PANTHER" id="PTHR43673:SF2">
    <property type="entry name" value="NITROREDUCTASE"/>
    <property type="match status" value="1"/>
</dbReference>
<dbReference type="Gene3D" id="3.40.109.10">
    <property type="entry name" value="NADH Oxidase"/>
    <property type="match status" value="1"/>
</dbReference>
<comment type="similarity">
    <text evidence="2">Belongs to the nitroreductase family.</text>
</comment>
<dbReference type="GO" id="GO:0016491">
    <property type="term" value="F:oxidoreductase activity"/>
    <property type="evidence" value="ECO:0007669"/>
    <property type="project" value="UniProtKB-KW"/>
</dbReference>
<dbReference type="SUPFAM" id="SSF55469">
    <property type="entry name" value="FMN-dependent nitroreductase-like"/>
    <property type="match status" value="1"/>
</dbReference>
<keyword evidence="5" id="KW-0560">Oxidoreductase</keyword>
<dbReference type="Pfam" id="PF00881">
    <property type="entry name" value="Nitroreductase"/>
    <property type="match status" value="1"/>
</dbReference>
<evidence type="ECO:0000256" key="2">
    <source>
        <dbReference type="ARBA" id="ARBA00007118"/>
    </source>
</evidence>
<proteinExistence type="inferred from homology"/>
<reference evidence="8" key="1">
    <citation type="submission" date="2016-10" db="EMBL/GenBank/DDBJ databases">
        <authorList>
            <person name="Varghese N."/>
            <person name="Submissions S."/>
        </authorList>
    </citation>
    <scope>NUCLEOTIDE SEQUENCE [LARGE SCALE GENOMIC DNA]</scope>
    <source>
        <strain evidence="8">DSM 23515</strain>
    </source>
</reference>
<feature type="domain" description="Nitroreductase" evidence="6">
    <location>
        <begin position="174"/>
        <end position="228"/>
    </location>
</feature>
<dbReference type="Proteomes" id="UP000199116">
    <property type="component" value="Unassembled WGS sequence"/>
</dbReference>
<evidence type="ECO:0000313" key="8">
    <source>
        <dbReference type="Proteomes" id="UP000199116"/>
    </source>
</evidence>
<dbReference type="InterPro" id="IPR000415">
    <property type="entry name" value="Nitroreductase-like"/>
</dbReference>
<evidence type="ECO:0000256" key="3">
    <source>
        <dbReference type="ARBA" id="ARBA00022630"/>
    </source>
</evidence>
<organism evidence="7 8">
    <name type="scientific">Salegentibacter agarivorans</name>
    <dbReference type="NCBI Taxonomy" id="345907"/>
    <lineage>
        <taxon>Bacteria</taxon>
        <taxon>Pseudomonadati</taxon>
        <taxon>Bacteroidota</taxon>
        <taxon>Flavobacteriia</taxon>
        <taxon>Flavobacteriales</taxon>
        <taxon>Flavobacteriaceae</taxon>
        <taxon>Salegentibacter</taxon>
    </lineage>
</organism>
<keyword evidence="3" id="KW-0285">Flavoprotein</keyword>
<keyword evidence="4" id="KW-0288">FMN</keyword>
<dbReference type="RefSeq" id="WP_093302319.1">
    <property type="nucleotide sequence ID" value="NZ_FOOH01000001.1"/>
</dbReference>
<evidence type="ECO:0000259" key="6">
    <source>
        <dbReference type="Pfam" id="PF00881"/>
    </source>
</evidence>
<protein>
    <submittedName>
        <fullName evidence="7">Nitroreductase</fullName>
    </submittedName>
</protein>
<gene>
    <name evidence="7" type="ORF">SAMN04488033_101325</name>
</gene>
<dbReference type="InterPro" id="IPR029479">
    <property type="entry name" value="Nitroreductase"/>
</dbReference>
<evidence type="ECO:0000256" key="4">
    <source>
        <dbReference type="ARBA" id="ARBA00022643"/>
    </source>
</evidence>
<name>A0A1I2K1K2_9FLAO</name>
<evidence type="ECO:0000256" key="1">
    <source>
        <dbReference type="ARBA" id="ARBA00001917"/>
    </source>
</evidence>
<dbReference type="EMBL" id="FOOH01000001">
    <property type="protein sequence ID" value="SFF60223.1"/>
    <property type="molecule type" value="Genomic_DNA"/>
</dbReference>